<dbReference type="GO" id="GO:0019432">
    <property type="term" value="P:triglyceride biosynthetic process"/>
    <property type="evidence" value="ECO:0007669"/>
    <property type="project" value="TreeGrafter"/>
</dbReference>
<dbReference type="GO" id="GO:0006072">
    <property type="term" value="P:glycerol-3-phosphate metabolic process"/>
    <property type="evidence" value="ECO:0007669"/>
    <property type="project" value="TreeGrafter"/>
</dbReference>
<protein>
    <submittedName>
        <fullName evidence="8">Glycerol-3-phosphate acyltransferase 1, mitochondrial</fullName>
    </submittedName>
</protein>
<comment type="subcellular location">
    <subcellularLocation>
        <location evidence="1">Membrane</location>
    </subcellularLocation>
</comment>
<accession>A0AAV4BYH9</accession>
<evidence type="ECO:0000256" key="6">
    <source>
        <dbReference type="SAM" id="MobiDB-lite"/>
    </source>
</evidence>
<evidence type="ECO:0000256" key="4">
    <source>
        <dbReference type="ARBA" id="ARBA00023136"/>
    </source>
</evidence>
<dbReference type="GO" id="GO:0006631">
    <property type="term" value="P:fatty acid metabolic process"/>
    <property type="evidence" value="ECO:0007669"/>
    <property type="project" value="TreeGrafter"/>
</dbReference>
<dbReference type="InterPro" id="IPR045520">
    <property type="entry name" value="GPAT/DHAPAT_C"/>
</dbReference>
<dbReference type="Proteomes" id="UP000735302">
    <property type="component" value="Unassembled WGS sequence"/>
</dbReference>
<dbReference type="Pfam" id="PF01553">
    <property type="entry name" value="Acyltransferase"/>
    <property type="match status" value="1"/>
</dbReference>
<dbReference type="GO" id="GO:0031966">
    <property type="term" value="C:mitochondrial membrane"/>
    <property type="evidence" value="ECO:0007669"/>
    <property type="project" value="TreeGrafter"/>
</dbReference>
<evidence type="ECO:0000256" key="1">
    <source>
        <dbReference type="ARBA" id="ARBA00004370"/>
    </source>
</evidence>
<evidence type="ECO:0000256" key="3">
    <source>
        <dbReference type="ARBA" id="ARBA00022679"/>
    </source>
</evidence>
<name>A0AAV4BYH9_9GAST</name>
<dbReference type="PANTHER" id="PTHR12563">
    <property type="entry name" value="GLYCEROL-3-PHOSPHATE ACYLTRANSFERASE"/>
    <property type="match status" value="1"/>
</dbReference>
<dbReference type="SUPFAM" id="SSF69593">
    <property type="entry name" value="Glycerol-3-phosphate (1)-acyltransferase"/>
    <property type="match status" value="1"/>
</dbReference>
<sequence length="543" mass="62184">MSSRKMRNLGGGPPQPQPQRRLFRKRTANIETETRFDVDTIGAFKMTPSFQPEHFMTNRPLMGACCSCMPRSQKDFMNGGLREMGMRNILDVRTEMLKSGILARYFGTEIYAFNRPLFKPYSNISRSVLTSPRVLSAIEETARQITKGDIDAFPKQVALLEKKCSATMTRMKASVSSVFLKITAWFLTKYLAKFLRSVQVCRGQMRMVKEASERKAPMIYLPLHRSHLDYILVTLILWHYDIRAPFVAAGDNMNIPFFNLLMRWLGGFFIRRRLDSDRNKKDIIYRALLHEYMTKLLSQGEGLEFFIEGGRTRTGKSMIPKGGLLSVVVEAFNEGEIPDAYIVPVTFSYEKIIDGNYCREQMGLPKVKETFMGAVKAIFRVFFNTYGSVRVDFAQPFSLREFMVHAKAYPYHPITLPTPPGRHSLDYGASYPNFSSTLLSVNGEAEKTRMLVKALADHVVYTSDHCTAPMATHLISFLLLTKYRKGVYLRELTKSVHWIIRELQALRADVGFCGQSEDVILYAQELLGSHLISKKWYIDNHYS</sequence>
<dbReference type="EMBL" id="BLXT01005549">
    <property type="protein sequence ID" value="GFO23863.1"/>
    <property type="molecule type" value="Genomic_DNA"/>
</dbReference>
<evidence type="ECO:0000256" key="5">
    <source>
        <dbReference type="ARBA" id="ARBA00023315"/>
    </source>
</evidence>
<feature type="domain" description="Phospholipid/glycerol acyltransferase" evidence="7">
    <location>
        <begin position="218"/>
        <end position="350"/>
    </location>
</feature>
<dbReference type="InterPro" id="IPR022284">
    <property type="entry name" value="GPAT/DHAPAT"/>
</dbReference>
<dbReference type="CDD" id="cd07993">
    <property type="entry name" value="LPLAT_DHAPAT-like"/>
    <property type="match status" value="1"/>
</dbReference>
<evidence type="ECO:0000259" key="7">
    <source>
        <dbReference type="SMART" id="SM00563"/>
    </source>
</evidence>
<dbReference type="SMART" id="SM00563">
    <property type="entry name" value="PlsC"/>
    <property type="match status" value="1"/>
</dbReference>
<keyword evidence="5 8" id="KW-0012">Acyltransferase</keyword>
<dbReference type="Pfam" id="PF19277">
    <property type="entry name" value="GPAT_C"/>
    <property type="match status" value="1"/>
</dbReference>
<keyword evidence="3" id="KW-0808">Transferase</keyword>
<comment type="caution">
    <text evidence="8">The sequence shown here is derived from an EMBL/GenBank/DDBJ whole genome shotgun (WGS) entry which is preliminary data.</text>
</comment>
<proteinExistence type="inferred from homology"/>
<organism evidence="8 9">
    <name type="scientific">Plakobranchus ocellatus</name>
    <dbReference type="NCBI Taxonomy" id="259542"/>
    <lineage>
        <taxon>Eukaryota</taxon>
        <taxon>Metazoa</taxon>
        <taxon>Spiralia</taxon>
        <taxon>Lophotrochozoa</taxon>
        <taxon>Mollusca</taxon>
        <taxon>Gastropoda</taxon>
        <taxon>Heterobranchia</taxon>
        <taxon>Euthyneura</taxon>
        <taxon>Panpulmonata</taxon>
        <taxon>Sacoglossa</taxon>
        <taxon>Placobranchoidea</taxon>
        <taxon>Plakobranchidae</taxon>
        <taxon>Plakobranchus</taxon>
    </lineage>
</organism>
<feature type="region of interest" description="Disordered" evidence="6">
    <location>
        <begin position="1"/>
        <end position="29"/>
    </location>
</feature>
<evidence type="ECO:0000256" key="2">
    <source>
        <dbReference type="ARBA" id="ARBA00007937"/>
    </source>
</evidence>
<dbReference type="PANTHER" id="PTHR12563:SF23">
    <property type="entry name" value="BCDNA.GH07066"/>
    <property type="match status" value="1"/>
</dbReference>
<keyword evidence="9" id="KW-1185">Reference proteome</keyword>
<dbReference type="GO" id="GO:0004366">
    <property type="term" value="F:glycerol-3-phosphate O-acyltransferase activity"/>
    <property type="evidence" value="ECO:0007669"/>
    <property type="project" value="TreeGrafter"/>
</dbReference>
<dbReference type="InterPro" id="IPR002123">
    <property type="entry name" value="Plipid/glycerol_acylTrfase"/>
</dbReference>
<keyword evidence="4" id="KW-0472">Membrane</keyword>
<reference evidence="8 9" key="1">
    <citation type="journal article" date="2021" name="Elife">
        <title>Chloroplast acquisition without the gene transfer in kleptoplastic sea slugs, Plakobranchus ocellatus.</title>
        <authorList>
            <person name="Maeda T."/>
            <person name="Takahashi S."/>
            <person name="Yoshida T."/>
            <person name="Shimamura S."/>
            <person name="Takaki Y."/>
            <person name="Nagai Y."/>
            <person name="Toyoda A."/>
            <person name="Suzuki Y."/>
            <person name="Arimoto A."/>
            <person name="Ishii H."/>
            <person name="Satoh N."/>
            <person name="Nishiyama T."/>
            <person name="Hasebe M."/>
            <person name="Maruyama T."/>
            <person name="Minagawa J."/>
            <person name="Obokata J."/>
            <person name="Shigenobu S."/>
        </authorList>
    </citation>
    <scope>NUCLEOTIDE SEQUENCE [LARGE SCALE GENOMIC DNA]</scope>
</reference>
<evidence type="ECO:0000313" key="8">
    <source>
        <dbReference type="EMBL" id="GFO23863.1"/>
    </source>
</evidence>
<comment type="similarity">
    <text evidence="2">Belongs to the GPAT/DAPAT family.</text>
</comment>
<dbReference type="InterPro" id="IPR041728">
    <property type="entry name" value="GPAT/DHAPAT_LPLAT"/>
</dbReference>
<dbReference type="AlphaFoldDB" id="A0AAV4BYH9"/>
<gene>
    <name evidence="8" type="ORF">PoB_005036800</name>
</gene>
<dbReference type="GO" id="GO:0008654">
    <property type="term" value="P:phospholipid biosynthetic process"/>
    <property type="evidence" value="ECO:0007669"/>
    <property type="project" value="TreeGrafter"/>
</dbReference>
<evidence type="ECO:0000313" key="9">
    <source>
        <dbReference type="Proteomes" id="UP000735302"/>
    </source>
</evidence>